<evidence type="ECO:0000313" key="2">
    <source>
        <dbReference type="EMBL" id="KAF6023346.1"/>
    </source>
</evidence>
<organism evidence="2 3">
    <name type="scientific">Bugula neritina</name>
    <name type="common">Brown bryozoan</name>
    <name type="synonym">Sertularia neritina</name>
    <dbReference type="NCBI Taxonomy" id="10212"/>
    <lineage>
        <taxon>Eukaryota</taxon>
        <taxon>Metazoa</taxon>
        <taxon>Spiralia</taxon>
        <taxon>Lophotrochozoa</taxon>
        <taxon>Bryozoa</taxon>
        <taxon>Gymnolaemata</taxon>
        <taxon>Cheilostomatida</taxon>
        <taxon>Flustrina</taxon>
        <taxon>Buguloidea</taxon>
        <taxon>Bugulidae</taxon>
        <taxon>Bugula</taxon>
    </lineage>
</organism>
<dbReference type="EMBL" id="VXIV02002728">
    <property type="protein sequence ID" value="KAF6023346.1"/>
    <property type="molecule type" value="Genomic_DNA"/>
</dbReference>
<protein>
    <recommendedName>
        <fullName evidence="1">IgGFc-binding protein N-terminal domain-containing protein</fullName>
    </recommendedName>
</protein>
<dbReference type="PANTHER" id="PTHR46534">
    <property type="entry name" value="IGGFC_BINDING DOMAIN-CONTAINING PROTEIN"/>
    <property type="match status" value="1"/>
</dbReference>
<keyword evidence="3" id="KW-1185">Reference proteome</keyword>
<dbReference type="Pfam" id="PF17517">
    <property type="entry name" value="IgGFc_binding"/>
    <property type="match status" value="2"/>
</dbReference>
<feature type="domain" description="IgGFc-binding protein N-terminal" evidence="1">
    <location>
        <begin position="480"/>
        <end position="711"/>
    </location>
</feature>
<name>A0A7J7JCI1_BUGNE</name>
<dbReference type="PANTHER" id="PTHR46534:SF1">
    <property type="entry name" value="IGGFC-BINDING PROTEIN N-TERMINAL DOMAIN-CONTAINING PROTEIN"/>
    <property type="match status" value="1"/>
</dbReference>
<reference evidence="2" key="1">
    <citation type="submission" date="2020-06" db="EMBL/GenBank/DDBJ databases">
        <title>Draft genome of Bugula neritina, a colonial animal packing powerful symbionts and potential medicines.</title>
        <authorList>
            <person name="Rayko M."/>
        </authorList>
    </citation>
    <scope>NUCLEOTIDE SEQUENCE [LARGE SCALE GENOMIC DNA]</scope>
    <source>
        <strain evidence="2">Kwan_BN1</strain>
    </source>
</reference>
<evidence type="ECO:0000259" key="1">
    <source>
        <dbReference type="Pfam" id="PF17517"/>
    </source>
</evidence>
<evidence type="ECO:0000313" key="3">
    <source>
        <dbReference type="Proteomes" id="UP000593567"/>
    </source>
</evidence>
<feature type="domain" description="IgGFc-binding protein N-terminal" evidence="1">
    <location>
        <begin position="45"/>
        <end position="165"/>
    </location>
</feature>
<gene>
    <name evidence="2" type="ORF">EB796_018340</name>
</gene>
<accession>A0A7J7JCI1</accession>
<dbReference type="OrthoDB" id="10005154at2759"/>
<sequence>MYCSYDVPRECLNTETGGVESGKVLRIVELEGKEIVVTVGNMDGDGYLAIPDAYAGQYYISHSYTKSGGNQYITIVALDDNTLVTIQRPDEELFVLPSVTPTSAPTSNTITFTLNSLESVRYTYSNLAGSVIISDGNIHVWSGNADSSSQKTGEQLPNVNRWGPSATQYRYIIVSAGDGSLSELRGGVGGSFTYHYVTLVSQRGVPAGNTEELYIYHYNLQTGVNTTYSPSQLVILPLYIQGGNWVRIGDFYYVATIRLPAEGIYYLSYASGLSISFGAVYYGLTSSGQGANQISQQPNTAFPLGYDLTALNNIPPPRLCQRCTTGPDCSVRVINTCACNPCNNFADLCTDSSNPSTPRVCEGTPDVTGTPFTLMFMQNRPDSTSRRELEVYVTSASTSRSSRTVRMHTPYLSASDPCYVNVTEDILSFEVSRFNVDKVECFETIGSGTFSNKALRIESEDGADILVYAVNRDQFSADGWIAFPDERAGTEYFTVSYAPAYYGTEFAVINIQDVDVQIDITYTGRATPDLPSTRFTLRPGHVLQVQSEDDLSGTYIKSSLPVNAYSGNIRALVKEVEDPAVGDINSGSRDHLVEQLLSVNKWGKEFHIQPIPNRRFGDQLKVIAKAANTQCVLYRRDPTGTTTQTSFTLGRGDAFTGDIISGSTYRLVSNTGILVMQITKSQERGSNIHDPSMITVPPVEQYTNRYIFNAPYFSGGSGDAKRPYRFRQLLISARDVDRNGIRIVSSGNTSFVSSKLAPNAVASV</sequence>
<dbReference type="AlphaFoldDB" id="A0A7J7JCI1"/>
<dbReference type="InterPro" id="IPR035234">
    <property type="entry name" value="IgGFc-bd_N"/>
</dbReference>
<proteinExistence type="predicted"/>
<comment type="caution">
    <text evidence="2">The sequence shown here is derived from an EMBL/GenBank/DDBJ whole genome shotgun (WGS) entry which is preliminary data.</text>
</comment>
<dbReference type="Proteomes" id="UP000593567">
    <property type="component" value="Unassembled WGS sequence"/>
</dbReference>